<feature type="domain" description="Small ribosomal subunit protein eS4 N-terminal" evidence="1">
    <location>
        <begin position="121"/>
        <end position="157"/>
    </location>
</feature>
<dbReference type="GO" id="GO:0006412">
    <property type="term" value="P:translation"/>
    <property type="evidence" value="ECO:0007669"/>
    <property type="project" value="InterPro"/>
</dbReference>
<name>A0A2A9P7G1_OPHUN</name>
<evidence type="ECO:0000313" key="2">
    <source>
        <dbReference type="EMBL" id="PFH56823.1"/>
    </source>
</evidence>
<dbReference type="GO" id="GO:0003735">
    <property type="term" value="F:structural constituent of ribosome"/>
    <property type="evidence" value="ECO:0007669"/>
    <property type="project" value="InterPro"/>
</dbReference>
<dbReference type="Pfam" id="PF08071">
    <property type="entry name" value="RS4NT"/>
    <property type="match status" value="1"/>
</dbReference>
<dbReference type="InterPro" id="IPR018199">
    <property type="entry name" value="Ribosomal_eS4_N_CS"/>
</dbReference>
<reference evidence="2 3" key="1">
    <citation type="journal article" date="2015" name="BMC Genomics">
        <title>Gene expression during zombie ant biting behavior reflects the complexity underlying fungal parasitic behavioral manipulation.</title>
        <authorList>
            <person name="de Bekker C."/>
            <person name="Ohm R.A."/>
            <person name="Loreto R.G."/>
            <person name="Sebastian A."/>
            <person name="Albert I."/>
            <person name="Merrow M."/>
            <person name="Brachmann A."/>
            <person name="Hughes D.P."/>
        </authorList>
    </citation>
    <scope>NUCLEOTIDE SEQUENCE [LARGE SCALE GENOMIC DNA]</scope>
    <source>
        <strain evidence="2 3">SC16a</strain>
    </source>
</reference>
<dbReference type="PANTHER" id="PTHR11581:SF0">
    <property type="entry name" value="SMALL RIBOSOMAL SUBUNIT PROTEIN ES4"/>
    <property type="match status" value="1"/>
</dbReference>
<reference evidence="2 3" key="2">
    <citation type="journal article" date="2017" name="Sci. Rep.">
        <title>Ant-infecting Ophiocordyceps genomes reveal a high diversity of potential behavioral manipulation genes and a possible major role for enterotoxins.</title>
        <authorList>
            <person name="de Bekker C."/>
            <person name="Ohm R.A."/>
            <person name="Evans H.C."/>
            <person name="Brachmann A."/>
            <person name="Hughes D.P."/>
        </authorList>
    </citation>
    <scope>NUCLEOTIDE SEQUENCE [LARGE SCALE GENOMIC DNA]</scope>
    <source>
        <strain evidence="2 3">SC16a</strain>
    </source>
</reference>
<evidence type="ECO:0000313" key="3">
    <source>
        <dbReference type="Proteomes" id="UP000037136"/>
    </source>
</evidence>
<dbReference type="InterPro" id="IPR036986">
    <property type="entry name" value="S4_RNA-bd_sf"/>
</dbReference>
<dbReference type="Proteomes" id="UP000037136">
    <property type="component" value="Unassembled WGS sequence"/>
</dbReference>
<dbReference type="GO" id="GO:0003723">
    <property type="term" value="F:RNA binding"/>
    <property type="evidence" value="ECO:0007669"/>
    <property type="project" value="InterPro"/>
</dbReference>
<dbReference type="GO" id="GO:0022627">
    <property type="term" value="C:cytosolic small ribosomal subunit"/>
    <property type="evidence" value="ECO:0007669"/>
    <property type="project" value="TreeGrafter"/>
</dbReference>
<protein>
    <recommendedName>
        <fullName evidence="1">Small ribosomal subunit protein eS4 N-terminal domain-containing protein</fullName>
    </recommendedName>
</protein>
<dbReference type="AlphaFoldDB" id="A0A2A9P7G1"/>
<comment type="caution">
    <text evidence="2">The sequence shown here is derived from an EMBL/GenBank/DDBJ whole genome shotgun (WGS) entry which is preliminary data.</text>
</comment>
<dbReference type="EMBL" id="LAZP02000502">
    <property type="protein sequence ID" value="PFH56823.1"/>
    <property type="molecule type" value="Genomic_DNA"/>
</dbReference>
<dbReference type="InterPro" id="IPR000876">
    <property type="entry name" value="Ribosomal_eS4"/>
</dbReference>
<accession>A0A2A9P7G1</accession>
<dbReference type="OrthoDB" id="1109245at2759"/>
<proteinExistence type="predicted"/>
<gene>
    <name evidence="2" type="ORF">XA68_15948</name>
</gene>
<sequence length="179" mass="19642">MLRVAATPYPLLLVSVDRALYSVVTQQPPVWRWEFGKGGNTAGARAMLEKYMLFGRGGCCQWTNGPTCIQANLPCPFELGTEALKLGKILWLAASTSFSGRSKAQPHHHPSSLQPAVIMGRGPKKHQKRLSAPSHWLLDKLSGTYAPKPSAGPHKLRDCMPLIVFIRNRLKSTARCGPT</sequence>
<dbReference type="STRING" id="268505.A0A2A9P7G1"/>
<dbReference type="Gene3D" id="3.10.290.10">
    <property type="entry name" value="RNA-binding S4 domain"/>
    <property type="match status" value="1"/>
</dbReference>
<evidence type="ECO:0000259" key="1">
    <source>
        <dbReference type="Pfam" id="PF08071"/>
    </source>
</evidence>
<keyword evidence="3" id="KW-1185">Reference proteome</keyword>
<organism evidence="2 3">
    <name type="scientific">Ophiocordyceps unilateralis</name>
    <name type="common">Zombie-ant fungus</name>
    <name type="synonym">Torrubia unilateralis</name>
    <dbReference type="NCBI Taxonomy" id="268505"/>
    <lineage>
        <taxon>Eukaryota</taxon>
        <taxon>Fungi</taxon>
        <taxon>Dikarya</taxon>
        <taxon>Ascomycota</taxon>
        <taxon>Pezizomycotina</taxon>
        <taxon>Sordariomycetes</taxon>
        <taxon>Hypocreomycetidae</taxon>
        <taxon>Hypocreales</taxon>
        <taxon>Ophiocordycipitaceae</taxon>
        <taxon>Ophiocordyceps</taxon>
    </lineage>
</organism>
<dbReference type="PANTHER" id="PTHR11581">
    <property type="entry name" value="30S/40S RIBOSOMAL PROTEIN S4"/>
    <property type="match status" value="1"/>
</dbReference>
<dbReference type="InterPro" id="IPR013843">
    <property type="entry name" value="Ribosomal_eS4_N"/>
</dbReference>
<dbReference type="PROSITE" id="PS00528">
    <property type="entry name" value="RIBOSOMAL_S4E"/>
    <property type="match status" value="1"/>
</dbReference>